<dbReference type="Gene3D" id="3.40.50.1100">
    <property type="match status" value="1"/>
</dbReference>
<dbReference type="RefSeq" id="WP_377197977.1">
    <property type="nucleotide sequence ID" value="NZ_JBHUHF010000001.1"/>
</dbReference>
<protein>
    <submittedName>
        <fullName evidence="1">Uncharacterized protein</fullName>
    </submittedName>
</protein>
<gene>
    <name evidence="1" type="ORF">ACFSL2_11450</name>
</gene>
<dbReference type="InterPro" id="IPR036052">
    <property type="entry name" value="TrpB-like_PALP_sf"/>
</dbReference>
<evidence type="ECO:0000313" key="2">
    <source>
        <dbReference type="Proteomes" id="UP001597338"/>
    </source>
</evidence>
<comment type="caution">
    <text evidence="1">The sequence shown here is derived from an EMBL/GenBank/DDBJ whole genome shotgun (WGS) entry which is preliminary data.</text>
</comment>
<organism evidence="1 2">
    <name type="scientific">Promicromonospora aerolata</name>
    <dbReference type="NCBI Taxonomy" id="195749"/>
    <lineage>
        <taxon>Bacteria</taxon>
        <taxon>Bacillati</taxon>
        <taxon>Actinomycetota</taxon>
        <taxon>Actinomycetes</taxon>
        <taxon>Micrococcales</taxon>
        <taxon>Promicromonosporaceae</taxon>
        <taxon>Promicromonospora</taxon>
    </lineage>
</organism>
<reference evidence="2" key="1">
    <citation type="journal article" date="2019" name="Int. J. Syst. Evol. Microbiol.">
        <title>The Global Catalogue of Microorganisms (GCM) 10K type strain sequencing project: providing services to taxonomists for standard genome sequencing and annotation.</title>
        <authorList>
            <consortium name="The Broad Institute Genomics Platform"/>
            <consortium name="The Broad Institute Genome Sequencing Center for Infectious Disease"/>
            <person name="Wu L."/>
            <person name="Ma J."/>
        </authorList>
    </citation>
    <scope>NUCLEOTIDE SEQUENCE [LARGE SCALE GENOMIC DNA]</scope>
    <source>
        <strain evidence="2">CCM 7043</strain>
    </source>
</reference>
<dbReference type="EMBL" id="JBHUHF010000001">
    <property type="protein sequence ID" value="MFD2026123.1"/>
    <property type="molecule type" value="Genomic_DNA"/>
</dbReference>
<evidence type="ECO:0000313" key="1">
    <source>
        <dbReference type="EMBL" id="MFD2026123.1"/>
    </source>
</evidence>
<accession>A0ABW4V8Y5</accession>
<keyword evidence="2" id="KW-1185">Reference proteome</keyword>
<name>A0ABW4V8Y5_9MICO</name>
<dbReference type="SUPFAM" id="SSF53686">
    <property type="entry name" value="Tryptophan synthase beta subunit-like PLP-dependent enzymes"/>
    <property type="match status" value="1"/>
</dbReference>
<dbReference type="Proteomes" id="UP001597338">
    <property type="component" value="Unassembled WGS sequence"/>
</dbReference>
<sequence length="104" mass="11424">MGFSALKGGDFLRDDVASLQQEAHGRVTGGWSIETGYHFGGFARTSDSLRGFIDDFETKHGLRLERVHVAKMMYGLFDQIRQGRFRPGTTVVAVITGPEFAGEG</sequence>
<proteinExistence type="predicted"/>